<name>R0IES2_EXST2</name>
<evidence type="ECO:0000256" key="1">
    <source>
        <dbReference type="SAM" id="MobiDB-lite"/>
    </source>
</evidence>
<accession>R0IES2</accession>
<dbReference type="AlphaFoldDB" id="R0IES2"/>
<dbReference type="RefSeq" id="XP_008028285.1">
    <property type="nucleotide sequence ID" value="XM_008030094.1"/>
</dbReference>
<evidence type="ECO:0000313" key="2">
    <source>
        <dbReference type="EMBL" id="EOA83795.1"/>
    </source>
</evidence>
<gene>
    <name evidence="2" type="ORF">SETTUDRAFT_164217</name>
</gene>
<proteinExistence type="predicted"/>
<evidence type="ECO:0000313" key="3">
    <source>
        <dbReference type="Proteomes" id="UP000016935"/>
    </source>
</evidence>
<dbReference type="Proteomes" id="UP000016935">
    <property type="component" value="Unassembled WGS sequence"/>
</dbReference>
<feature type="region of interest" description="Disordered" evidence="1">
    <location>
        <begin position="55"/>
        <end position="76"/>
    </location>
</feature>
<dbReference type="HOGENOM" id="CLU_2656037_0_0_1"/>
<organism evidence="2 3">
    <name type="scientific">Exserohilum turcicum (strain 28A)</name>
    <name type="common">Northern leaf blight fungus</name>
    <name type="synonym">Setosphaeria turcica</name>
    <dbReference type="NCBI Taxonomy" id="671987"/>
    <lineage>
        <taxon>Eukaryota</taxon>
        <taxon>Fungi</taxon>
        <taxon>Dikarya</taxon>
        <taxon>Ascomycota</taxon>
        <taxon>Pezizomycotina</taxon>
        <taxon>Dothideomycetes</taxon>
        <taxon>Pleosporomycetidae</taxon>
        <taxon>Pleosporales</taxon>
        <taxon>Pleosporineae</taxon>
        <taxon>Pleosporaceae</taxon>
        <taxon>Exserohilum</taxon>
    </lineage>
</organism>
<reference evidence="2 3" key="2">
    <citation type="journal article" date="2013" name="PLoS Genet.">
        <title>Comparative genome structure, secondary metabolite, and effector coding capacity across Cochliobolus pathogens.</title>
        <authorList>
            <person name="Condon B.J."/>
            <person name="Leng Y."/>
            <person name="Wu D."/>
            <person name="Bushley K.E."/>
            <person name="Ohm R.A."/>
            <person name="Otillar R."/>
            <person name="Martin J."/>
            <person name="Schackwitz W."/>
            <person name="Grimwood J."/>
            <person name="MohdZainudin N."/>
            <person name="Xue C."/>
            <person name="Wang R."/>
            <person name="Manning V.A."/>
            <person name="Dhillon B."/>
            <person name="Tu Z.J."/>
            <person name="Steffenson B.J."/>
            <person name="Salamov A."/>
            <person name="Sun H."/>
            <person name="Lowry S."/>
            <person name="LaButti K."/>
            <person name="Han J."/>
            <person name="Copeland A."/>
            <person name="Lindquist E."/>
            <person name="Barry K."/>
            <person name="Schmutz J."/>
            <person name="Baker S.E."/>
            <person name="Ciuffetti L.M."/>
            <person name="Grigoriev I.V."/>
            <person name="Zhong S."/>
            <person name="Turgeon B.G."/>
        </authorList>
    </citation>
    <scope>NUCLEOTIDE SEQUENCE [LARGE SCALE GENOMIC DNA]</scope>
    <source>
        <strain evidence="3">28A</strain>
    </source>
</reference>
<feature type="compositionally biased region" description="Basic residues" evidence="1">
    <location>
        <begin position="66"/>
        <end position="76"/>
    </location>
</feature>
<dbReference type="EMBL" id="KB908814">
    <property type="protein sequence ID" value="EOA83795.1"/>
    <property type="molecule type" value="Genomic_DNA"/>
</dbReference>
<keyword evidence="3" id="KW-1185">Reference proteome</keyword>
<reference evidence="2 3" key="1">
    <citation type="journal article" date="2012" name="PLoS Pathog.">
        <title>Diverse lifestyles and strategies of plant pathogenesis encoded in the genomes of eighteen Dothideomycetes fungi.</title>
        <authorList>
            <person name="Ohm R.A."/>
            <person name="Feau N."/>
            <person name="Henrissat B."/>
            <person name="Schoch C.L."/>
            <person name="Horwitz B.A."/>
            <person name="Barry K.W."/>
            <person name="Condon B.J."/>
            <person name="Copeland A.C."/>
            <person name="Dhillon B."/>
            <person name="Glaser F."/>
            <person name="Hesse C.N."/>
            <person name="Kosti I."/>
            <person name="LaButti K."/>
            <person name="Lindquist E.A."/>
            <person name="Lucas S."/>
            <person name="Salamov A.A."/>
            <person name="Bradshaw R.E."/>
            <person name="Ciuffetti L."/>
            <person name="Hamelin R.C."/>
            <person name="Kema G.H.J."/>
            <person name="Lawrence C."/>
            <person name="Scott J.A."/>
            <person name="Spatafora J.W."/>
            <person name="Turgeon B.G."/>
            <person name="de Wit P.J.G.M."/>
            <person name="Zhong S."/>
            <person name="Goodwin S.B."/>
            <person name="Grigoriev I.V."/>
        </authorList>
    </citation>
    <scope>NUCLEOTIDE SEQUENCE [LARGE SCALE GENOMIC DNA]</scope>
    <source>
        <strain evidence="3">28A</strain>
    </source>
</reference>
<protein>
    <submittedName>
        <fullName evidence="2">Uncharacterized protein</fullName>
    </submittedName>
</protein>
<dbReference type="GeneID" id="19399042"/>
<sequence>MVQPAVHHTALCPFFFDGRATYANKSIRGHAMVSVFDKYTTHGSTATGSVNQIRLPLPSSRTRPFMTHRRPQPTYT</sequence>